<dbReference type="FunFam" id="3.30.70.330:FF:000120">
    <property type="entry name" value="Negative regulator of differentiation 1"/>
    <property type="match status" value="1"/>
</dbReference>
<feature type="compositionally biased region" description="Low complexity" evidence="4">
    <location>
        <begin position="626"/>
        <end position="651"/>
    </location>
</feature>
<feature type="domain" description="RRM" evidence="5">
    <location>
        <begin position="289"/>
        <end position="370"/>
    </location>
</feature>
<dbReference type="SUPFAM" id="SSF54928">
    <property type="entry name" value="RNA-binding domain, RBD"/>
    <property type="match status" value="2"/>
</dbReference>
<name>A0A9W8P7I1_9AGAR</name>
<dbReference type="PROSITE" id="PS50102">
    <property type="entry name" value="RRM"/>
    <property type="match status" value="4"/>
</dbReference>
<sequence length="704" mass="74159">MDESQTAFASQYPSYGFDLDMMKRSMEPVGGPDAKKARWSPTFPQQNPSSNANSNRDAFANYGYGPQASISQSGYASSPITTSPLYSTPSLTINTQANGSPMNPQMSPNTANFPQQQQPSPNGSSPYGFGSYNMLGMGMPGMNMMAGFPYNGQMGGFPQQRLPSLTIPQGNPAGGHQSAYSPVALSAALSASNNTTGRTVYVGNLPSTASVDELLNLVHFGPLESIRVLPEKSCVFLSFLDGATAAAFHADATIKKLTLHGQELKIGWGKPSPVPAQVALAISQSNASRNVYLGGLEENTTEEQLRDDLSRFGLIDQVKIVRDKNIGFVHFLSISVANKVVNTLPTEPAWAGKRVNYGKDRCAYIPRSQQAAAQQAQAAAAQSLVAQSAAAAAAAAAATVGVSSPQSAHPNNQGINGISSPFNPYAPFGAGDALQQAMAAASAVGMNGMGMSQGINRTVYLGGIHPEITTEDLCNAIRGGVLQSIRYMEDKHIAFVTFIDPAAAFTFFQVASYQGMTLNNRRLKIGWGKNSGPLPPTLALAVHAGATRNVYIGNIEDFETFTEERLKRDFGEYGDIELVNFLKEKNCAFVNFTNISNAIKAIDGVKNKPEYANLRIAHGKDRCANPPRSGPQGASGGRRAASGTGATGGEASAIDGTAFDAELTDAMVQQVVDEEALVAAGVVVAAPDEAHQMHVDGGEVSAPA</sequence>
<feature type="compositionally biased region" description="Low complexity" evidence="4">
    <location>
        <begin position="44"/>
        <end position="55"/>
    </location>
</feature>
<dbReference type="Proteomes" id="UP001142393">
    <property type="component" value="Unassembled WGS sequence"/>
</dbReference>
<feature type="domain" description="RRM" evidence="5">
    <location>
        <begin position="457"/>
        <end position="530"/>
    </location>
</feature>
<dbReference type="GO" id="GO:0003729">
    <property type="term" value="F:mRNA binding"/>
    <property type="evidence" value="ECO:0007669"/>
    <property type="project" value="TreeGrafter"/>
</dbReference>
<dbReference type="InterPro" id="IPR035979">
    <property type="entry name" value="RBD_domain_sf"/>
</dbReference>
<accession>A0A9W8P7I1</accession>
<evidence type="ECO:0000256" key="1">
    <source>
        <dbReference type="ARBA" id="ARBA00022737"/>
    </source>
</evidence>
<feature type="region of interest" description="Disordered" evidence="4">
    <location>
        <begin position="23"/>
        <end position="60"/>
    </location>
</feature>
<keyword evidence="1" id="KW-0677">Repeat</keyword>
<proteinExistence type="predicted"/>
<dbReference type="GO" id="GO:0000398">
    <property type="term" value="P:mRNA splicing, via spliceosome"/>
    <property type="evidence" value="ECO:0007669"/>
    <property type="project" value="TreeGrafter"/>
</dbReference>
<dbReference type="FunFam" id="3.30.70.330:FF:000400">
    <property type="entry name" value="Negative regulator of differentiation 1"/>
    <property type="match status" value="1"/>
</dbReference>
<reference evidence="6 7" key="1">
    <citation type="journal article" date="2023" name="Proc. Natl. Acad. Sci. U.S.A.">
        <title>A global phylogenomic analysis of the shiitake genus Lentinula.</title>
        <authorList>
            <person name="Sierra-Patev S."/>
            <person name="Min B."/>
            <person name="Naranjo-Ortiz M."/>
            <person name="Looney B."/>
            <person name="Konkel Z."/>
            <person name="Slot J.C."/>
            <person name="Sakamoto Y."/>
            <person name="Steenwyk J.L."/>
            <person name="Rokas A."/>
            <person name="Carro J."/>
            <person name="Camarero S."/>
            <person name="Ferreira P."/>
            <person name="Molpeceres G."/>
            <person name="Ruiz-Duenas F.J."/>
            <person name="Serrano A."/>
            <person name="Henrissat B."/>
            <person name="Drula E."/>
            <person name="Hughes K.W."/>
            <person name="Mata J.L."/>
            <person name="Ishikawa N.K."/>
            <person name="Vargas-Isla R."/>
            <person name="Ushijima S."/>
            <person name="Smith C.A."/>
            <person name="Donoghue J."/>
            <person name="Ahrendt S."/>
            <person name="Andreopoulos W."/>
            <person name="He G."/>
            <person name="LaButti K."/>
            <person name="Lipzen A."/>
            <person name="Ng V."/>
            <person name="Riley R."/>
            <person name="Sandor L."/>
            <person name="Barry K."/>
            <person name="Martinez A.T."/>
            <person name="Xiao Y."/>
            <person name="Gibbons J.G."/>
            <person name="Terashima K."/>
            <person name="Grigoriev I.V."/>
            <person name="Hibbett D."/>
        </authorList>
    </citation>
    <scope>NUCLEOTIDE SEQUENCE [LARGE SCALE GENOMIC DNA]</scope>
    <source>
        <strain evidence="6 7">TFB7810</strain>
    </source>
</reference>
<dbReference type="Pfam" id="PF00076">
    <property type="entry name" value="RRM_1"/>
    <property type="match status" value="2"/>
</dbReference>
<dbReference type="FunFam" id="3.30.70.330:FF:000064">
    <property type="entry name" value="Differentiation 1 negative regulator"/>
    <property type="match status" value="1"/>
</dbReference>
<protein>
    <recommendedName>
        <fullName evidence="5">RRM domain-containing protein</fullName>
    </recommendedName>
</protein>
<dbReference type="Gene3D" id="3.30.70.330">
    <property type="match status" value="4"/>
</dbReference>
<feature type="compositionally biased region" description="Low complexity" evidence="4">
    <location>
        <begin position="114"/>
        <end position="126"/>
    </location>
</feature>
<feature type="domain" description="RRM" evidence="5">
    <location>
        <begin position="548"/>
        <end position="621"/>
    </location>
</feature>
<dbReference type="SMART" id="SM00360">
    <property type="entry name" value="RRM"/>
    <property type="match status" value="4"/>
</dbReference>
<evidence type="ECO:0000259" key="5">
    <source>
        <dbReference type="PROSITE" id="PS50102"/>
    </source>
</evidence>
<feature type="domain" description="RRM" evidence="5">
    <location>
        <begin position="198"/>
        <end position="271"/>
    </location>
</feature>
<keyword evidence="7" id="KW-1185">Reference proteome</keyword>
<dbReference type="InterPro" id="IPR039171">
    <property type="entry name" value="Cwc2/Slt11"/>
</dbReference>
<dbReference type="PANTHER" id="PTHR14089:SF8">
    <property type="entry name" value="RNA-BINDING PROTEIN MRN1"/>
    <property type="match status" value="1"/>
</dbReference>
<evidence type="ECO:0000256" key="4">
    <source>
        <dbReference type="SAM" id="MobiDB-lite"/>
    </source>
</evidence>
<evidence type="ECO:0000313" key="6">
    <source>
        <dbReference type="EMBL" id="KAJ3748430.1"/>
    </source>
</evidence>
<dbReference type="InterPro" id="IPR012677">
    <property type="entry name" value="Nucleotide-bd_a/b_plait_sf"/>
</dbReference>
<gene>
    <name evidence="6" type="ORF">DFH05DRAFT_1520009</name>
</gene>
<dbReference type="EMBL" id="JANVFU010000002">
    <property type="protein sequence ID" value="KAJ3748430.1"/>
    <property type="molecule type" value="Genomic_DNA"/>
</dbReference>
<dbReference type="InterPro" id="IPR000504">
    <property type="entry name" value="RRM_dom"/>
</dbReference>
<keyword evidence="2 3" id="KW-0694">RNA-binding</keyword>
<dbReference type="PANTHER" id="PTHR14089">
    <property type="entry name" value="PRE-MRNA-SPLICING FACTOR RBM22"/>
    <property type="match status" value="1"/>
</dbReference>
<dbReference type="AlphaFoldDB" id="A0A9W8P7I1"/>
<organism evidence="6 7">
    <name type="scientific">Lentinula detonsa</name>
    <dbReference type="NCBI Taxonomy" id="2804962"/>
    <lineage>
        <taxon>Eukaryota</taxon>
        <taxon>Fungi</taxon>
        <taxon>Dikarya</taxon>
        <taxon>Basidiomycota</taxon>
        <taxon>Agaricomycotina</taxon>
        <taxon>Agaricomycetes</taxon>
        <taxon>Agaricomycetidae</taxon>
        <taxon>Agaricales</taxon>
        <taxon>Marasmiineae</taxon>
        <taxon>Omphalotaceae</taxon>
        <taxon>Lentinula</taxon>
    </lineage>
</organism>
<evidence type="ECO:0000256" key="3">
    <source>
        <dbReference type="PROSITE-ProRule" id="PRU00176"/>
    </source>
</evidence>
<feature type="region of interest" description="Disordered" evidence="4">
    <location>
        <begin position="87"/>
        <end position="127"/>
    </location>
</feature>
<dbReference type="GO" id="GO:0010468">
    <property type="term" value="P:regulation of gene expression"/>
    <property type="evidence" value="ECO:0007669"/>
    <property type="project" value="UniProtKB-ARBA"/>
</dbReference>
<feature type="compositionally biased region" description="Polar residues" evidence="4">
    <location>
        <begin position="94"/>
        <end position="113"/>
    </location>
</feature>
<evidence type="ECO:0000256" key="2">
    <source>
        <dbReference type="ARBA" id="ARBA00022884"/>
    </source>
</evidence>
<dbReference type="CDD" id="cd12521">
    <property type="entry name" value="RRM3_MRN1"/>
    <property type="match status" value="1"/>
</dbReference>
<dbReference type="GO" id="GO:0010494">
    <property type="term" value="C:cytoplasmic stress granule"/>
    <property type="evidence" value="ECO:0007669"/>
    <property type="project" value="TreeGrafter"/>
</dbReference>
<feature type="region of interest" description="Disordered" evidence="4">
    <location>
        <begin position="620"/>
        <end position="651"/>
    </location>
</feature>
<evidence type="ECO:0000313" key="7">
    <source>
        <dbReference type="Proteomes" id="UP001142393"/>
    </source>
</evidence>
<comment type="caution">
    <text evidence="6">The sequence shown here is derived from an EMBL/GenBank/DDBJ whole genome shotgun (WGS) entry which is preliminary data.</text>
</comment>